<feature type="domain" description="TadE-like" evidence="2">
    <location>
        <begin position="14"/>
        <end position="56"/>
    </location>
</feature>
<keyword evidence="1" id="KW-0812">Transmembrane</keyword>
<proteinExistence type="predicted"/>
<gene>
    <name evidence="3" type="ORF">DI626_09680</name>
</gene>
<evidence type="ECO:0000259" key="2">
    <source>
        <dbReference type="Pfam" id="PF07811"/>
    </source>
</evidence>
<dbReference type="AlphaFoldDB" id="A0A2W4ZKA6"/>
<evidence type="ECO:0000313" key="3">
    <source>
        <dbReference type="EMBL" id="PZO82813.1"/>
    </source>
</evidence>
<feature type="transmembrane region" description="Helical" evidence="1">
    <location>
        <begin position="12"/>
        <end position="35"/>
    </location>
</feature>
<dbReference type="EMBL" id="QFNK01000239">
    <property type="protein sequence ID" value="PZO82813.1"/>
    <property type="molecule type" value="Genomic_DNA"/>
</dbReference>
<evidence type="ECO:0000313" key="4">
    <source>
        <dbReference type="Proteomes" id="UP000249557"/>
    </source>
</evidence>
<organism evidence="3 4">
    <name type="scientific">Micavibrio aeruginosavorus</name>
    <dbReference type="NCBI Taxonomy" id="349221"/>
    <lineage>
        <taxon>Bacteria</taxon>
        <taxon>Pseudomonadati</taxon>
        <taxon>Bdellovibrionota</taxon>
        <taxon>Bdellovibrionia</taxon>
        <taxon>Bdellovibrionales</taxon>
        <taxon>Pseudobdellovibrionaceae</taxon>
        <taxon>Micavibrio</taxon>
    </lineage>
</organism>
<dbReference type="Pfam" id="PF07811">
    <property type="entry name" value="TadE"/>
    <property type="match status" value="1"/>
</dbReference>
<sequence length="109" mass="11789">MKSLFKRWFAGISGVAALEFSLVGIPFILMTVGILEMAMMFTAQSVLHESVSTASRLIRTGQLQKSAASGQEAMFKDAVCDFAEIFIPCGAINYQVQKLDSFSDASDAP</sequence>
<dbReference type="InterPro" id="IPR012495">
    <property type="entry name" value="TadE-like_dom"/>
</dbReference>
<evidence type="ECO:0000256" key="1">
    <source>
        <dbReference type="SAM" id="Phobius"/>
    </source>
</evidence>
<keyword evidence="1" id="KW-1133">Transmembrane helix</keyword>
<accession>A0A2W4ZKA6</accession>
<keyword evidence="1" id="KW-0472">Membrane</keyword>
<comment type="caution">
    <text evidence="3">The sequence shown here is derived from an EMBL/GenBank/DDBJ whole genome shotgun (WGS) entry which is preliminary data.</text>
</comment>
<dbReference type="Proteomes" id="UP000249557">
    <property type="component" value="Unassembled WGS sequence"/>
</dbReference>
<name>A0A2W4ZKA6_9BACT</name>
<reference evidence="3 4" key="1">
    <citation type="submission" date="2017-08" db="EMBL/GenBank/DDBJ databases">
        <title>Infants hospitalized years apart are colonized by the same room-sourced microbial strains.</title>
        <authorList>
            <person name="Brooks B."/>
            <person name="Olm M.R."/>
            <person name="Firek B.A."/>
            <person name="Baker R."/>
            <person name="Thomas B.C."/>
            <person name="Morowitz M.J."/>
            <person name="Banfield J.F."/>
        </authorList>
    </citation>
    <scope>NUCLEOTIDE SEQUENCE [LARGE SCALE GENOMIC DNA]</scope>
    <source>
        <strain evidence="3">S2_018_000_R2_104</strain>
    </source>
</reference>
<protein>
    <recommendedName>
        <fullName evidence="2">TadE-like domain-containing protein</fullName>
    </recommendedName>
</protein>
<feature type="non-terminal residue" evidence="3">
    <location>
        <position position="109"/>
    </location>
</feature>